<evidence type="ECO:0000313" key="6">
    <source>
        <dbReference type="Proteomes" id="UP001141806"/>
    </source>
</evidence>
<evidence type="ECO:0000256" key="1">
    <source>
        <dbReference type="ARBA" id="ARBA00010928"/>
    </source>
</evidence>
<dbReference type="AlphaFoldDB" id="A0A9Q0K8I6"/>
<dbReference type="InterPro" id="IPR055170">
    <property type="entry name" value="GFO_IDH_MocA-like_dom"/>
</dbReference>
<dbReference type="Proteomes" id="UP001141806">
    <property type="component" value="Unassembled WGS sequence"/>
</dbReference>
<evidence type="ECO:0008006" key="7">
    <source>
        <dbReference type="Google" id="ProtNLM"/>
    </source>
</evidence>
<protein>
    <recommendedName>
        <fullName evidence="7">Gfo/Idh/MocA-like oxidoreductase N-terminal domain-containing protein</fullName>
    </recommendedName>
</protein>
<dbReference type="SUPFAM" id="SSF51735">
    <property type="entry name" value="NAD(P)-binding Rossmann-fold domains"/>
    <property type="match status" value="1"/>
</dbReference>
<comment type="similarity">
    <text evidence="1">Belongs to the Gfo/Idh/MocA family.</text>
</comment>
<feature type="signal peptide" evidence="2">
    <location>
        <begin position="1"/>
        <end position="18"/>
    </location>
</feature>
<reference evidence="5" key="1">
    <citation type="journal article" date="2023" name="Plant J.">
        <title>The genome of the king protea, Protea cynaroides.</title>
        <authorList>
            <person name="Chang J."/>
            <person name="Duong T.A."/>
            <person name="Schoeman C."/>
            <person name="Ma X."/>
            <person name="Roodt D."/>
            <person name="Barker N."/>
            <person name="Li Z."/>
            <person name="Van de Peer Y."/>
            <person name="Mizrachi E."/>
        </authorList>
    </citation>
    <scope>NUCLEOTIDE SEQUENCE</scope>
    <source>
        <tissue evidence="5">Young leaves</tissue>
    </source>
</reference>
<dbReference type="Pfam" id="PF22725">
    <property type="entry name" value="GFO_IDH_MocA_C3"/>
    <property type="match status" value="1"/>
</dbReference>
<proteinExistence type="inferred from homology"/>
<dbReference type="EMBL" id="JAMYWD010000007">
    <property type="protein sequence ID" value="KAJ4965826.1"/>
    <property type="molecule type" value="Genomic_DNA"/>
</dbReference>
<comment type="caution">
    <text evidence="5">The sequence shown here is derived from an EMBL/GenBank/DDBJ whole genome shotgun (WGS) entry which is preliminary data.</text>
</comment>
<dbReference type="PANTHER" id="PTHR46368">
    <property type="match status" value="1"/>
</dbReference>
<feature type="domain" description="Gfo/Idh/MocA-like oxidoreductase N-terminal" evidence="3">
    <location>
        <begin position="16"/>
        <end position="66"/>
    </location>
</feature>
<evidence type="ECO:0000313" key="5">
    <source>
        <dbReference type="EMBL" id="KAJ4965826.1"/>
    </source>
</evidence>
<dbReference type="InterPro" id="IPR036291">
    <property type="entry name" value="NAD(P)-bd_dom_sf"/>
</dbReference>
<dbReference type="SUPFAM" id="SSF55347">
    <property type="entry name" value="Glyceraldehyde-3-phosphate dehydrogenase-like, C-terminal domain"/>
    <property type="match status" value="1"/>
</dbReference>
<evidence type="ECO:0000256" key="2">
    <source>
        <dbReference type="SAM" id="SignalP"/>
    </source>
</evidence>
<dbReference type="Gene3D" id="3.40.50.720">
    <property type="entry name" value="NAD(P)-binding Rossmann-like Domain"/>
    <property type="match status" value="1"/>
</dbReference>
<gene>
    <name evidence="5" type="ORF">NE237_017675</name>
</gene>
<dbReference type="Pfam" id="PF01408">
    <property type="entry name" value="GFO_IDH_MocA"/>
    <property type="match status" value="1"/>
</dbReference>
<evidence type="ECO:0000259" key="3">
    <source>
        <dbReference type="Pfam" id="PF01408"/>
    </source>
</evidence>
<keyword evidence="6" id="KW-1185">Reference proteome</keyword>
<dbReference type="GO" id="GO:0000166">
    <property type="term" value="F:nucleotide binding"/>
    <property type="evidence" value="ECO:0007669"/>
    <property type="project" value="InterPro"/>
</dbReference>
<feature type="chain" id="PRO_5040304993" description="Gfo/Idh/MocA-like oxidoreductase N-terminal domain-containing protein" evidence="2">
    <location>
        <begin position="19"/>
        <end position="353"/>
    </location>
</feature>
<evidence type="ECO:0000259" key="4">
    <source>
        <dbReference type="Pfam" id="PF22725"/>
    </source>
</evidence>
<sequence length="353" mass="39114">MSTHLSLWVFALQGLHVPLPTSLHLRWVVLAAEKKKHVLLEKPVALKVAEFDQIIEACDVNGVQFMDGTTWMHHHRTTKMTEIVSDPVHFGNPKMVSLDGLGALGDAGWYCVRAILWAFDYELPKTVTAFHGSVLNEGVILACGSYLQWEEGKTATFNCSFLTNLTMNITAIGTKGTLQVHDFVHPYEEESASFTAVSQIGLTAPALPSLHVVTTDLPQEASMVTDFSRLVKSIKDGGSNQRLSGSASAGRHNWLHPLTMEGTACGVILLGSVLDAGDDGQLHFFDILHWYVCLQACHLCATHNWKVLSQKVQEGTVPHCGEKKKKNDQFFLEEEGEEDSRLEKKRKKLRKGI</sequence>
<feature type="domain" description="GFO/IDH/MocA-like oxidoreductase" evidence="4">
    <location>
        <begin position="98"/>
        <end position="178"/>
    </location>
</feature>
<dbReference type="Gene3D" id="3.30.360.10">
    <property type="entry name" value="Dihydrodipicolinate Reductase, domain 2"/>
    <property type="match status" value="1"/>
</dbReference>
<organism evidence="5 6">
    <name type="scientific">Protea cynaroides</name>
    <dbReference type="NCBI Taxonomy" id="273540"/>
    <lineage>
        <taxon>Eukaryota</taxon>
        <taxon>Viridiplantae</taxon>
        <taxon>Streptophyta</taxon>
        <taxon>Embryophyta</taxon>
        <taxon>Tracheophyta</taxon>
        <taxon>Spermatophyta</taxon>
        <taxon>Magnoliopsida</taxon>
        <taxon>Proteales</taxon>
        <taxon>Proteaceae</taxon>
        <taxon>Protea</taxon>
    </lineage>
</organism>
<name>A0A9Q0K8I6_9MAGN</name>
<accession>A0A9Q0K8I6</accession>
<dbReference type="PANTHER" id="PTHR46368:SF4">
    <property type="entry name" value="OS10G0403700 PROTEIN"/>
    <property type="match status" value="1"/>
</dbReference>
<dbReference type="OrthoDB" id="2129491at2759"/>
<dbReference type="InterPro" id="IPR000683">
    <property type="entry name" value="Gfo/Idh/MocA-like_OxRdtase_N"/>
</dbReference>
<keyword evidence="2" id="KW-0732">Signal</keyword>